<feature type="domain" description="HTH gntR-type" evidence="4">
    <location>
        <begin position="6"/>
        <end position="74"/>
    </location>
</feature>
<dbReference type="InterPro" id="IPR028978">
    <property type="entry name" value="Chorismate_lyase_/UTRA_dom_sf"/>
</dbReference>
<evidence type="ECO:0000256" key="3">
    <source>
        <dbReference type="ARBA" id="ARBA00023163"/>
    </source>
</evidence>
<keyword evidence="1" id="KW-0805">Transcription regulation</keyword>
<dbReference type="PANTHER" id="PTHR44846:SF17">
    <property type="entry name" value="GNTR-FAMILY TRANSCRIPTIONAL REGULATOR"/>
    <property type="match status" value="1"/>
</dbReference>
<dbReference type="PANTHER" id="PTHR44846">
    <property type="entry name" value="MANNOSYL-D-GLYCERATE TRANSPORT/METABOLISM SYSTEM REPRESSOR MNGR-RELATED"/>
    <property type="match status" value="1"/>
</dbReference>
<dbReference type="AlphaFoldDB" id="A0A2A4AJP6"/>
<dbReference type="SUPFAM" id="SSF46785">
    <property type="entry name" value="Winged helix' DNA-binding domain"/>
    <property type="match status" value="1"/>
</dbReference>
<dbReference type="InterPro" id="IPR011663">
    <property type="entry name" value="UTRA"/>
</dbReference>
<dbReference type="EMBL" id="NWBP01000023">
    <property type="protein sequence ID" value="PCC82699.1"/>
    <property type="molecule type" value="Genomic_DNA"/>
</dbReference>
<dbReference type="Pfam" id="PF07702">
    <property type="entry name" value="UTRA"/>
    <property type="match status" value="1"/>
</dbReference>
<evidence type="ECO:0000256" key="2">
    <source>
        <dbReference type="ARBA" id="ARBA00023125"/>
    </source>
</evidence>
<evidence type="ECO:0000256" key="1">
    <source>
        <dbReference type="ARBA" id="ARBA00023015"/>
    </source>
</evidence>
<evidence type="ECO:0000259" key="4">
    <source>
        <dbReference type="PROSITE" id="PS50949"/>
    </source>
</evidence>
<dbReference type="SMART" id="SM00866">
    <property type="entry name" value="UTRA"/>
    <property type="match status" value="1"/>
</dbReference>
<dbReference type="InterPro" id="IPR036388">
    <property type="entry name" value="WH-like_DNA-bd_sf"/>
</dbReference>
<reference evidence="5 6" key="1">
    <citation type="submission" date="2017-09" db="EMBL/GenBank/DDBJ databases">
        <title>Draft Genome Sequence of Corynebacterium accolens AH4003.</title>
        <authorList>
            <person name="Chen Y."/>
            <person name="Oosthuysen W.F."/>
            <person name="Kelley S."/>
            <person name="Horswill A."/>
        </authorList>
    </citation>
    <scope>NUCLEOTIDE SEQUENCE [LARGE SCALE GENOMIC DNA]</scope>
    <source>
        <strain evidence="5 6">AH4003</strain>
    </source>
</reference>
<dbReference type="InterPro" id="IPR036390">
    <property type="entry name" value="WH_DNA-bd_sf"/>
</dbReference>
<protein>
    <submittedName>
        <fullName evidence="5">GntR family transcriptional regulator</fullName>
    </submittedName>
</protein>
<name>A0A2A4AJP6_9CORY</name>
<keyword evidence="3" id="KW-0804">Transcription</keyword>
<gene>
    <name evidence="5" type="ORF">COM45_07740</name>
</gene>
<dbReference type="SMART" id="SM00345">
    <property type="entry name" value="HTH_GNTR"/>
    <property type="match status" value="1"/>
</dbReference>
<evidence type="ECO:0000313" key="6">
    <source>
        <dbReference type="Proteomes" id="UP000218690"/>
    </source>
</evidence>
<dbReference type="PRINTS" id="PR00035">
    <property type="entry name" value="HTHGNTR"/>
</dbReference>
<dbReference type="SUPFAM" id="SSF64288">
    <property type="entry name" value="Chorismate lyase-like"/>
    <property type="match status" value="1"/>
</dbReference>
<dbReference type="Gene3D" id="3.40.1410.10">
    <property type="entry name" value="Chorismate lyase-like"/>
    <property type="match status" value="1"/>
</dbReference>
<dbReference type="InterPro" id="IPR000524">
    <property type="entry name" value="Tscrpt_reg_HTH_GntR"/>
</dbReference>
<dbReference type="Pfam" id="PF00392">
    <property type="entry name" value="GntR"/>
    <property type="match status" value="1"/>
</dbReference>
<keyword evidence="2" id="KW-0238">DNA-binding</keyword>
<organism evidence="5 6">
    <name type="scientific">Corynebacterium accolens</name>
    <dbReference type="NCBI Taxonomy" id="38284"/>
    <lineage>
        <taxon>Bacteria</taxon>
        <taxon>Bacillati</taxon>
        <taxon>Actinomycetota</taxon>
        <taxon>Actinomycetes</taxon>
        <taxon>Mycobacteriales</taxon>
        <taxon>Corynebacteriaceae</taxon>
        <taxon>Corynebacterium</taxon>
    </lineage>
</organism>
<proteinExistence type="predicted"/>
<dbReference type="Proteomes" id="UP000218690">
    <property type="component" value="Unassembled WGS sequence"/>
</dbReference>
<dbReference type="PROSITE" id="PS50949">
    <property type="entry name" value="HTH_GNTR"/>
    <property type="match status" value="1"/>
</dbReference>
<dbReference type="GO" id="GO:0003700">
    <property type="term" value="F:DNA-binding transcription factor activity"/>
    <property type="evidence" value="ECO:0007669"/>
    <property type="project" value="InterPro"/>
</dbReference>
<comment type="caution">
    <text evidence="5">The sequence shown here is derived from an EMBL/GenBank/DDBJ whole genome shotgun (WGS) entry which is preliminary data.</text>
</comment>
<dbReference type="InterPro" id="IPR050679">
    <property type="entry name" value="Bact_HTH_transcr_reg"/>
</dbReference>
<dbReference type="CDD" id="cd07377">
    <property type="entry name" value="WHTH_GntR"/>
    <property type="match status" value="1"/>
</dbReference>
<dbReference type="Gene3D" id="1.10.10.10">
    <property type="entry name" value="Winged helix-like DNA-binding domain superfamily/Winged helix DNA-binding domain"/>
    <property type="match status" value="1"/>
</dbReference>
<dbReference type="GO" id="GO:0045892">
    <property type="term" value="P:negative regulation of DNA-templated transcription"/>
    <property type="evidence" value="ECO:0007669"/>
    <property type="project" value="TreeGrafter"/>
</dbReference>
<accession>A0A2A4AJP6</accession>
<dbReference type="GO" id="GO:0003677">
    <property type="term" value="F:DNA binding"/>
    <property type="evidence" value="ECO:0007669"/>
    <property type="project" value="UniProtKB-KW"/>
</dbReference>
<evidence type="ECO:0000313" key="5">
    <source>
        <dbReference type="EMBL" id="PCC82699.1"/>
    </source>
</evidence>
<sequence length="250" mass="27608">MPARGVQQHKKIADYLRGLIKDESIKAGDFLPSEAELCEKFNSSRGPVRQAISSLRAEGLVSSGRGRRSVVLGSFTAENFDAICSITNWLSGRGYNVGQKTLWTARRPAPKEAASYLRISEDEQVVFVHRIRSIDGAPVAIERMYFPLHVGKHILDFDADSGSIHNHLMAQGVEFDNAHRELTLTCASEEDAAALSCEPGTPLWRIHIELSDHAGRPVEYTTNLLRADRMKVGITNVRGTTSPLEVILTD</sequence>